<dbReference type="CDD" id="cd00086">
    <property type="entry name" value="homeodomain"/>
    <property type="match status" value="1"/>
</dbReference>
<dbReference type="Bgee" id="ENSORLG00000024923">
    <property type="expression patterns" value="Expressed in intestine and 1 other cell type or tissue"/>
</dbReference>
<dbReference type="GO" id="GO:0009880">
    <property type="term" value="P:embryonic pattern specification"/>
    <property type="evidence" value="ECO:0000318"/>
    <property type="project" value="GO_Central"/>
</dbReference>
<comment type="similarity">
    <text evidence="2">Belongs to the Caudal homeobox family.</text>
</comment>
<dbReference type="Gene3D" id="1.10.10.60">
    <property type="entry name" value="Homeodomain-like"/>
    <property type="match status" value="1"/>
</dbReference>
<dbReference type="InterPro" id="IPR047152">
    <property type="entry name" value="Caudal_homeobox"/>
</dbReference>
<keyword evidence="3 4" id="KW-0539">Nucleus</keyword>
<dbReference type="InterPro" id="IPR009057">
    <property type="entry name" value="Homeodomain-like_sf"/>
</dbReference>
<feature type="DNA-binding region" description="Homeobox" evidence="3">
    <location>
        <begin position="164"/>
        <end position="218"/>
    </location>
</feature>
<dbReference type="GO" id="GO:0030154">
    <property type="term" value="P:cell differentiation"/>
    <property type="evidence" value="ECO:0000318"/>
    <property type="project" value="GO_Central"/>
</dbReference>
<dbReference type="PROSITE" id="PS50071">
    <property type="entry name" value="HOMEOBOX_2"/>
    <property type="match status" value="1"/>
</dbReference>
<dbReference type="GeneTree" id="ENSGT00940000164078"/>
<dbReference type="GO" id="GO:0003700">
    <property type="term" value="F:DNA-binding transcription factor activity"/>
    <property type="evidence" value="ECO:0000318"/>
    <property type="project" value="GO_Central"/>
</dbReference>
<evidence type="ECO:0000256" key="4">
    <source>
        <dbReference type="RuleBase" id="RU000682"/>
    </source>
</evidence>
<accession>A0A3B3HC34</accession>
<sequence length="263" mass="29337">MPFTRKVGPRILCPLQHPWYWALCNGGRVPWVLASWAQQPSFHAGRGIPEFSGKTKSRGSHHITSEPGGVRVPVVWVLVLALEGWALTNFQLWASLVGPCLKHFLGSSSYPGCPPPGRGRLAPALLSPGPTVGRVGGCLERGADHPWGFLTRTWGLGGGKTRTKDKYRVVYTDHQRLELEKEFQYNRYIMKLLLVQKTESQQVKIWFQNRRAKERKMTRKKLQHSQQASTTTPTPPVLGGHADAHAAPSPSSNMVSDIKSEKY</sequence>
<dbReference type="AlphaFoldDB" id="A0A3B3HC34"/>
<dbReference type="Proteomes" id="UP000001038">
    <property type="component" value="Chromosome 10"/>
</dbReference>
<dbReference type="SMART" id="SM00389">
    <property type="entry name" value="HOX"/>
    <property type="match status" value="1"/>
</dbReference>
<evidence type="ECO:0000256" key="1">
    <source>
        <dbReference type="ARBA" id="ARBA00004123"/>
    </source>
</evidence>
<protein>
    <submittedName>
        <fullName evidence="7">Caudal type homeobox 1a</fullName>
    </submittedName>
</protein>
<dbReference type="GO" id="GO:0000977">
    <property type="term" value="F:RNA polymerase II transcription regulatory region sequence-specific DNA binding"/>
    <property type="evidence" value="ECO:0000318"/>
    <property type="project" value="GO_Central"/>
</dbReference>
<dbReference type="GO" id="GO:0009948">
    <property type="term" value="P:anterior/posterior axis specification"/>
    <property type="evidence" value="ECO:0000318"/>
    <property type="project" value="GO_Central"/>
</dbReference>
<proteinExistence type="inferred from homology"/>
<reference evidence="7" key="3">
    <citation type="submission" date="2025-09" db="UniProtKB">
        <authorList>
            <consortium name="Ensembl"/>
        </authorList>
    </citation>
    <scope>IDENTIFICATION</scope>
    <source>
        <strain evidence="7">Hd-rR</strain>
    </source>
</reference>
<keyword evidence="8" id="KW-1185">Reference proteome</keyword>
<comment type="subcellular location">
    <subcellularLocation>
        <location evidence="1 3 4">Nucleus</location>
    </subcellularLocation>
</comment>
<dbReference type="SUPFAM" id="SSF46689">
    <property type="entry name" value="Homeodomain-like"/>
    <property type="match status" value="1"/>
</dbReference>
<dbReference type="Ensembl" id="ENSORLT00000035399.1">
    <property type="protein sequence ID" value="ENSORLP00000029406.1"/>
    <property type="gene ID" value="ENSORLG00000024923.1"/>
</dbReference>
<keyword evidence="3 4" id="KW-0238">DNA-binding</keyword>
<reference evidence="7 8" key="1">
    <citation type="journal article" date="2007" name="Nature">
        <title>The medaka draft genome and insights into vertebrate genome evolution.</title>
        <authorList>
            <person name="Kasahara M."/>
            <person name="Naruse K."/>
            <person name="Sasaki S."/>
            <person name="Nakatani Y."/>
            <person name="Qu W."/>
            <person name="Ahsan B."/>
            <person name="Yamada T."/>
            <person name="Nagayasu Y."/>
            <person name="Doi K."/>
            <person name="Kasai Y."/>
            <person name="Jindo T."/>
            <person name="Kobayashi D."/>
            <person name="Shimada A."/>
            <person name="Toyoda A."/>
            <person name="Kuroki Y."/>
            <person name="Fujiyama A."/>
            <person name="Sasaki T."/>
            <person name="Shimizu A."/>
            <person name="Asakawa S."/>
            <person name="Shimizu N."/>
            <person name="Hashimoto S."/>
            <person name="Yang J."/>
            <person name="Lee Y."/>
            <person name="Matsushima K."/>
            <person name="Sugano S."/>
            <person name="Sakaizumi M."/>
            <person name="Narita T."/>
            <person name="Ohishi K."/>
            <person name="Haga S."/>
            <person name="Ohta F."/>
            <person name="Nomoto H."/>
            <person name="Nogata K."/>
            <person name="Morishita T."/>
            <person name="Endo T."/>
            <person name="Shin-I T."/>
            <person name="Takeda H."/>
            <person name="Morishita S."/>
            <person name="Kohara Y."/>
        </authorList>
    </citation>
    <scope>NUCLEOTIDE SEQUENCE [LARGE SCALE GENOMIC DNA]</scope>
    <source>
        <strain evidence="7 8">Hd-rR</strain>
    </source>
</reference>
<feature type="domain" description="Homeobox" evidence="6">
    <location>
        <begin position="162"/>
        <end position="217"/>
    </location>
</feature>
<evidence type="ECO:0000313" key="8">
    <source>
        <dbReference type="Proteomes" id="UP000001038"/>
    </source>
</evidence>
<dbReference type="InterPro" id="IPR001356">
    <property type="entry name" value="HD"/>
</dbReference>
<dbReference type="GO" id="GO:0005634">
    <property type="term" value="C:nucleus"/>
    <property type="evidence" value="ECO:0000318"/>
    <property type="project" value="GO_Central"/>
</dbReference>
<dbReference type="PANTHER" id="PTHR24332">
    <property type="entry name" value="HOMEOBOX PROTEIN CDX"/>
    <property type="match status" value="1"/>
</dbReference>
<evidence type="ECO:0000313" key="7">
    <source>
        <dbReference type="Ensembl" id="ENSORLP00000029406.1"/>
    </source>
</evidence>
<evidence type="ECO:0000256" key="2">
    <source>
        <dbReference type="ARBA" id="ARBA00010341"/>
    </source>
</evidence>
<keyword evidence="3 4" id="KW-0371">Homeobox</keyword>
<evidence type="ECO:0000259" key="6">
    <source>
        <dbReference type="PROSITE" id="PS50071"/>
    </source>
</evidence>
<dbReference type="PANTHER" id="PTHR24332:SF16">
    <property type="entry name" value="HOMEOBOX PROTEIN CDX-1"/>
    <property type="match status" value="1"/>
</dbReference>
<dbReference type="GO" id="GO:0048565">
    <property type="term" value="P:digestive tract development"/>
    <property type="evidence" value="ECO:0000318"/>
    <property type="project" value="GO_Central"/>
</dbReference>
<dbReference type="InParanoid" id="A0A3B3HC34"/>
<reference evidence="7" key="2">
    <citation type="submission" date="2025-08" db="UniProtKB">
        <authorList>
            <consortium name="Ensembl"/>
        </authorList>
    </citation>
    <scope>IDENTIFICATION</scope>
    <source>
        <strain evidence="7">Hd-rR</strain>
    </source>
</reference>
<dbReference type="Pfam" id="PF00046">
    <property type="entry name" value="Homeodomain"/>
    <property type="match status" value="1"/>
</dbReference>
<feature type="region of interest" description="Disordered" evidence="5">
    <location>
        <begin position="215"/>
        <end position="263"/>
    </location>
</feature>
<evidence type="ECO:0000256" key="5">
    <source>
        <dbReference type="SAM" id="MobiDB-lite"/>
    </source>
</evidence>
<evidence type="ECO:0000256" key="3">
    <source>
        <dbReference type="PROSITE-ProRule" id="PRU00108"/>
    </source>
</evidence>
<dbReference type="GO" id="GO:0006357">
    <property type="term" value="P:regulation of transcription by RNA polymerase II"/>
    <property type="evidence" value="ECO:0000318"/>
    <property type="project" value="GO_Central"/>
</dbReference>
<name>A0A3B3HC34_ORYLA</name>
<organism evidence="7 8">
    <name type="scientific">Oryzias latipes</name>
    <name type="common">Japanese rice fish</name>
    <name type="synonym">Japanese killifish</name>
    <dbReference type="NCBI Taxonomy" id="8090"/>
    <lineage>
        <taxon>Eukaryota</taxon>
        <taxon>Metazoa</taxon>
        <taxon>Chordata</taxon>
        <taxon>Craniata</taxon>
        <taxon>Vertebrata</taxon>
        <taxon>Euteleostomi</taxon>
        <taxon>Actinopterygii</taxon>
        <taxon>Neopterygii</taxon>
        <taxon>Teleostei</taxon>
        <taxon>Neoteleostei</taxon>
        <taxon>Acanthomorphata</taxon>
        <taxon>Ovalentaria</taxon>
        <taxon>Atherinomorphae</taxon>
        <taxon>Beloniformes</taxon>
        <taxon>Adrianichthyidae</taxon>
        <taxon>Oryziinae</taxon>
        <taxon>Oryzias</taxon>
    </lineage>
</organism>